<dbReference type="GO" id="GO:0008684">
    <property type="term" value="F:2-oxopent-4-enoate hydratase activity"/>
    <property type="evidence" value="ECO:0007669"/>
    <property type="project" value="TreeGrafter"/>
</dbReference>
<name>A0A251X3Z2_9RHOB</name>
<feature type="domain" description="Fumarylacetoacetase-like C-terminal" evidence="2">
    <location>
        <begin position="81"/>
        <end position="257"/>
    </location>
</feature>
<protein>
    <submittedName>
        <fullName evidence="3">2-oxopent-4-enoate hydratase</fullName>
    </submittedName>
</protein>
<evidence type="ECO:0000256" key="1">
    <source>
        <dbReference type="ARBA" id="ARBA00023239"/>
    </source>
</evidence>
<evidence type="ECO:0000313" key="3">
    <source>
        <dbReference type="EMBL" id="OUD11034.1"/>
    </source>
</evidence>
<evidence type="ECO:0000313" key="4">
    <source>
        <dbReference type="Proteomes" id="UP000194664"/>
    </source>
</evidence>
<dbReference type="Proteomes" id="UP000194664">
    <property type="component" value="Unassembled WGS sequence"/>
</dbReference>
<sequence length="265" mass="28180">MDQARIDALGDMLFEAQRTRQPIDKIAALEPTCTIEDAYRIQSRMMDRRIADGEKVIGKKIGLTSKAIQDALGVYQPDFGILTDAMLFQDGDTIDLGTLMQPRVEGELAFVLKHDVNGPGVTALDVLQATAYVTPCIEVVDTRFQDWKIAIQDTVSDNASCGVFVLGREKTDPRDVDLRLAGMVVCKNDEVATSGCGAAVQGSPLNAVAWLANTLGPLGKPLKAGEVILSGSQAALVGMQGGDTLSVEIAGMGKCNVHFTGKALA</sequence>
<keyword evidence="1" id="KW-0456">Lyase</keyword>
<dbReference type="SUPFAM" id="SSF56529">
    <property type="entry name" value="FAH"/>
    <property type="match status" value="1"/>
</dbReference>
<dbReference type="InterPro" id="IPR050772">
    <property type="entry name" value="Hydratase-Decarb/MhpD_sf"/>
</dbReference>
<evidence type="ECO:0000259" key="2">
    <source>
        <dbReference type="Pfam" id="PF01557"/>
    </source>
</evidence>
<dbReference type="GO" id="GO:0005737">
    <property type="term" value="C:cytoplasm"/>
    <property type="evidence" value="ECO:0007669"/>
    <property type="project" value="TreeGrafter"/>
</dbReference>
<organism evidence="3 4">
    <name type="scientific">Marivivens niveibacter</name>
    <dbReference type="NCBI Taxonomy" id="1930667"/>
    <lineage>
        <taxon>Bacteria</taxon>
        <taxon>Pseudomonadati</taxon>
        <taxon>Pseudomonadota</taxon>
        <taxon>Alphaproteobacteria</taxon>
        <taxon>Rhodobacterales</taxon>
        <taxon>Paracoccaceae</taxon>
        <taxon>Marivivens group</taxon>
        <taxon>Marivivens</taxon>
    </lineage>
</organism>
<dbReference type="EMBL" id="MSPP01000001">
    <property type="protein sequence ID" value="OUD11034.1"/>
    <property type="molecule type" value="Genomic_DNA"/>
</dbReference>
<dbReference type="Gene3D" id="3.90.850.10">
    <property type="entry name" value="Fumarylacetoacetase-like, C-terminal domain"/>
    <property type="match status" value="1"/>
</dbReference>
<dbReference type="InterPro" id="IPR011234">
    <property type="entry name" value="Fumarylacetoacetase-like_C"/>
</dbReference>
<dbReference type="Pfam" id="PF01557">
    <property type="entry name" value="FAA_hydrolase"/>
    <property type="match status" value="1"/>
</dbReference>
<accession>A0A251X3Z2</accession>
<dbReference type="PANTHER" id="PTHR30143:SF0">
    <property type="entry name" value="2-KETO-4-PENTENOATE HYDRATASE"/>
    <property type="match status" value="1"/>
</dbReference>
<reference evidence="3 4" key="1">
    <citation type="submission" date="2016-12" db="EMBL/GenBank/DDBJ databases">
        <title>The draft genome sequence of HSLHS2.</title>
        <authorList>
            <person name="Hu D."/>
            <person name="Wang L."/>
            <person name="Shao Z."/>
        </authorList>
    </citation>
    <scope>NUCLEOTIDE SEQUENCE [LARGE SCALE GENOMIC DNA]</scope>
    <source>
        <strain evidence="3">MCCC 1A06712</strain>
    </source>
</reference>
<dbReference type="PANTHER" id="PTHR30143">
    <property type="entry name" value="ACID HYDRATASE"/>
    <property type="match status" value="1"/>
</dbReference>
<keyword evidence="4" id="KW-1185">Reference proteome</keyword>
<comment type="caution">
    <text evidence="3">The sequence shown here is derived from an EMBL/GenBank/DDBJ whole genome shotgun (WGS) entry which is preliminary data.</text>
</comment>
<gene>
    <name evidence="3" type="ORF">BVC71_03810</name>
</gene>
<dbReference type="OrthoDB" id="9792137at2"/>
<dbReference type="AlphaFoldDB" id="A0A251X3Z2"/>
<dbReference type="InterPro" id="IPR036663">
    <property type="entry name" value="Fumarylacetoacetase_C_sf"/>
</dbReference>
<proteinExistence type="predicted"/>